<dbReference type="Proteomes" id="UP000029867">
    <property type="component" value="Unassembled WGS sequence"/>
</dbReference>
<dbReference type="PANTHER" id="PTHR12358">
    <property type="entry name" value="SPHINGOSINE KINASE"/>
    <property type="match status" value="1"/>
</dbReference>
<name>A0A099NZ68_PICKU</name>
<dbReference type="GO" id="GO:0001727">
    <property type="term" value="F:lipid kinase activity"/>
    <property type="evidence" value="ECO:0007669"/>
    <property type="project" value="TreeGrafter"/>
</dbReference>
<comment type="caution">
    <text evidence="1">The sequence shown here is derived from an EMBL/GenBank/DDBJ whole genome shotgun (WGS) entry which is preliminary data.</text>
</comment>
<protein>
    <submittedName>
        <fullName evidence="1">Uncharacterized protein</fullName>
    </submittedName>
</protein>
<dbReference type="InterPro" id="IPR016064">
    <property type="entry name" value="NAD/diacylglycerol_kinase_sf"/>
</dbReference>
<proteinExistence type="predicted"/>
<evidence type="ECO:0000313" key="1">
    <source>
        <dbReference type="EMBL" id="KGK37222.1"/>
    </source>
</evidence>
<dbReference type="PANTHER" id="PTHR12358:SF108">
    <property type="entry name" value="DAGKC DOMAIN-CONTAINING PROTEIN"/>
    <property type="match status" value="1"/>
</dbReference>
<dbReference type="GO" id="GO:0005737">
    <property type="term" value="C:cytoplasm"/>
    <property type="evidence" value="ECO:0007669"/>
    <property type="project" value="TreeGrafter"/>
</dbReference>
<dbReference type="HOGENOM" id="CLU_021934_0_0_1"/>
<dbReference type="InterPro" id="IPR017438">
    <property type="entry name" value="ATP-NAD_kinase_N"/>
</dbReference>
<dbReference type="Gene3D" id="3.40.50.10330">
    <property type="entry name" value="Probable inorganic polyphosphate/atp-NAD kinase, domain 1"/>
    <property type="match status" value="1"/>
</dbReference>
<accession>A0A099NZ68</accession>
<dbReference type="VEuPathDB" id="FungiDB:C5L36_0C07170"/>
<dbReference type="GO" id="GO:0016020">
    <property type="term" value="C:membrane"/>
    <property type="evidence" value="ECO:0007669"/>
    <property type="project" value="TreeGrafter"/>
</dbReference>
<dbReference type="EMBL" id="JQFK01000041">
    <property type="protein sequence ID" value="KGK37222.1"/>
    <property type="molecule type" value="Genomic_DNA"/>
</dbReference>
<organism evidence="1 2">
    <name type="scientific">Pichia kudriavzevii</name>
    <name type="common">Yeast</name>
    <name type="synonym">Issatchenkia orientalis</name>
    <dbReference type="NCBI Taxonomy" id="4909"/>
    <lineage>
        <taxon>Eukaryota</taxon>
        <taxon>Fungi</taxon>
        <taxon>Dikarya</taxon>
        <taxon>Ascomycota</taxon>
        <taxon>Saccharomycotina</taxon>
        <taxon>Pichiomycetes</taxon>
        <taxon>Pichiales</taxon>
        <taxon>Pichiaceae</taxon>
        <taxon>Pichia</taxon>
    </lineage>
</organism>
<sequence length="398" mass="45186">MCFTELLLWRNNDKEEDPVIVTEDANGLEMHLLGETSLQKIDTFLIEDETLARLCKVEIILIASTHSKKKSTHLVVGQLFDYYGIKYTLLETTTPKSITEFAQRNYTTGQEYLFLFFSGDTCLFEFVNFFYREFANPEDIPSTTFLPFPHGTGNAMANSIGLHDDISCIQALFKFNRHHLPLYSLQTSATLLPTNPALSNLADLSQTPILFTVVASWGLHSLIVYESDKSELRSRYGAERFRIAATKILEENPVFKGSILNNKLYYSFQNGWRESPIECTQDLSYFVLAALSNFEEKFTISPASLVERDQLHMVAIPYSPSVEVMELMNAAYDNGRHISSNLVCYKPVDQELTITLNEATDPDKCIICLDGSSWKVTGPDKKLVFSYVDQSFLHFLSL</sequence>
<dbReference type="AlphaFoldDB" id="A0A099NZ68"/>
<dbReference type="GO" id="GO:0046512">
    <property type="term" value="P:sphingosine biosynthetic process"/>
    <property type="evidence" value="ECO:0007669"/>
    <property type="project" value="TreeGrafter"/>
</dbReference>
<evidence type="ECO:0000313" key="2">
    <source>
        <dbReference type="Proteomes" id="UP000029867"/>
    </source>
</evidence>
<dbReference type="Gene3D" id="2.60.200.40">
    <property type="match status" value="1"/>
</dbReference>
<dbReference type="SUPFAM" id="SSF111331">
    <property type="entry name" value="NAD kinase/diacylglycerol kinase-like"/>
    <property type="match status" value="1"/>
</dbReference>
<reference evidence="2" key="1">
    <citation type="journal article" date="2014" name="Microb. Cell Fact.">
        <title>Exploiting Issatchenkia orientalis SD108 for succinic acid production.</title>
        <authorList>
            <person name="Xiao H."/>
            <person name="Shao Z."/>
            <person name="Jiang Y."/>
            <person name="Dole S."/>
            <person name="Zhao H."/>
        </authorList>
    </citation>
    <scope>NUCLEOTIDE SEQUENCE [LARGE SCALE GENOMIC DNA]</scope>
    <source>
        <strain evidence="2">SD108</strain>
    </source>
</reference>
<gene>
    <name evidence="1" type="ORF">JL09_g3612</name>
</gene>
<dbReference type="InterPro" id="IPR050187">
    <property type="entry name" value="Lipid_Phosphate_FormReg"/>
</dbReference>